<evidence type="ECO:0000256" key="2">
    <source>
        <dbReference type="ARBA" id="ARBA00022729"/>
    </source>
</evidence>
<accession>A0ABT1FET7</accession>
<reference evidence="6 7" key="1">
    <citation type="submission" date="2022-06" db="EMBL/GenBank/DDBJ databases">
        <title>Dyella sp. Sa strain:Sa Genome sequencing.</title>
        <authorList>
            <person name="Park S."/>
        </authorList>
    </citation>
    <scope>NUCLEOTIDE SEQUENCE [LARGE SCALE GENOMIC DNA]</scope>
    <source>
        <strain evidence="6 7">Sa</strain>
    </source>
</reference>
<feature type="domain" description="Outer membrane protein beta-barrel" evidence="5">
    <location>
        <begin position="447"/>
        <end position="637"/>
    </location>
</feature>
<dbReference type="Pfam" id="PF13505">
    <property type="entry name" value="OMP_b-brl"/>
    <property type="match status" value="2"/>
</dbReference>
<evidence type="ECO:0000259" key="5">
    <source>
        <dbReference type="Pfam" id="PF13505"/>
    </source>
</evidence>
<feature type="region of interest" description="Disordered" evidence="4">
    <location>
        <begin position="40"/>
        <end position="69"/>
    </location>
</feature>
<evidence type="ECO:0000256" key="1">
    <source>
        <dbReference type="ARBA" id="ARBA00004370"/>
    </source>
</evidence>
<dbReference type="Pfam" id="PF10082">
    <property type="entry name" value="BBP2_2"/>
    <property type="match status" value="1"/>
</dbReference>
<evidence type="ECO:0000256" key="4">
    <source>
        <dbReference type="SAM" id="MobiDB-lite"/>
    </source>
</evidence>
<protein>
    <submittedName>
        <fullName evidence="6">Outer membrane beta-barrel protein</fullName>
    </submittedName>
</protein>
<dbReference type="InterPro" id="IPR011250">
    <property type="entry name" value="OMP/PagP_B-barrel"/>
</dbReference>
<evidence type="ECO:0000313" key="6">
    <source>
        <dbReference type="EMBL" id="MCP1375906.1"/>
    </source>
</evidence>
<sequence>MARANDMAKPHNRTFSQRGLYAALCAALWGGWPAAAPAQMLTPPPLPRSADAQTPAAADTSSKLEVTPGLSTGLSYDSNVYATPNQPSSDVLLTVSPSLLLRKQGDGRSLTLTASGTGTRYRSHPSENSTDYEIDASGRQRINTYGAMFGGLGYSRSHEDRTSPDDVLGTRPTVFTDAHAHLGIEQRWAPFSLRAGGTFDHLSYRNVTSAAGELIDNGDRDRNVIGVGLRLGYSIAPHVDVFAQGTYDERNYRRRIDDYGYRRDSQGDSWVVGLASRDATTVRGEIYAGWLSQRYVDPRLPKVTAPTLGATLLWRVTPRTTLDAAVDRSAQETTLPGASSYVDTHVSLRIDHKLSERLSAQAGISATRSDFRGLDRRDDLFAGSFGLSYRVHRYWQIEANYQLLQRHSDAPDAEYYRNEIYLGVRMDGSGRAIAGEAGLLPATTDWSSAADGFYVGASTGYGNVDTRVTGPRGEHGTYRGDFAGSGLTNALFVGYGQTLGRWYLGLEAAAGRSRVDWLHDKTPSSRVFSTDQERSEEFSLRAGPLLPGNNLLFVSAGRIRSRFDSAYTVEDGTASAQSDRRWSSTYGIGLDIPLSRHLFARSQYDLVRYRGYEVANAEASDRFADSTGRFQLGLGWRLGAVPESARAPADTSGFYAGAQGGDNRFGSRLDAIQRQSDVPPVTDFHTDFGGHGTDFGVFGGYGHAFGPLYAGVELESDGSSSGWYHDKQPGGRQFSVEGRGSYGASLRLGYATPYGALLYLRAGRARGRFHTIYVKGENPNAWVDRNDTRTGDRFGAGVEAPLWKAAFVRLDYAATRYDAIAFTTTQAQADQLRFTHWQYLARIGVGVRF</sequence>
<dbReference type="SUPFAM" id="SSF56925">
    <property type="entry name" value="OMPA-like"/>
    <property type="match status" value="2"/>
</dbReference>
<dbReference type="RefSeq" id="WP_253568683.1">
    <property type="nucleotide sequence ID" value="NZ_JAMZEK010000004.1"/>
</dbReference>
<dbReference type="EMBL" id="JAMZEK010000004">
    <property type="protein sequence ID" value="MCP1375906.1"/>
    <property type="molecule type" value="Genomic_DNA"/>
</dbReference>
<keyword evidence="3" id="KW-0472">Membrane</keyword>
<keyword evidence="7" id="KW-1185">Reference proteome</keyword>
<organism evidence="6 7">
    <name type="scientific">Dyella lutea</name>
    <dbReference type="NCBI Taxonomy" id="2950441"/>
    <lineage>
        <taxon>Bacteria</taxon>
        <taxon>Pseudomonadati</taxon>
        <taxon>Pseudomonadota</taxon>
        <taxon>Gammaproteobacteria</taxon>
        <taxon>Lysobacterales</taxon>
        <taxon>Rhodanobacteraceae</taxon>
        <taxon>Dyella</taxon>
    </lineage>
</organism>
<dbReference type="InterPro" id="IPR051692">
    <property type="entry name" value="OMP-like"/>
</dbReference>
<feature type="compositionally biased region" description="Polar residues" evidence="4">
    <location>
        <begin position="59"/>
        <end position="69"/>
    </location>
</feature>
<dbReference type="PANTHER" id="PTHR34001:SF3">
    <property type="entry name" value="BLL7405 PROTEIN"/>
    <property type="match status" value="1"/>
</dbReference>
<name>A0ABT1FET7_9GAMM</name>
<dbReference type="InterPro" id="IPR027385">
    <property type="entry name" value="Beta-barrel_OMP"/>
</dbReference>
<proteinExistence type="predicted"/>
<dbReference type="PANTHER" id="PTHR34001">
    <property type="entry name" value="BLL7405 PROTEIN"/>
    <property type="match status" value="1"/>
</dbReference>
<feature type="compositionally biased region" description="Polar residues" evidence="4">
    <location>
        <begin position="110"/>
        <end position="131"/>
    </location>
</feature>
<feature type="region of interest" description="Disordered" evidence="4">
    <location>
        <begin position="110"/>
        <end position="132"/>
    </location>
</feature>
<dbReference type="Gene3D" id="2.40.160.20">
    <property type="match status" value="2"/>
</dbReference>
<dbReference type="SUPFAM" id="SSF56935">
    <property type="entry name" value="Porins"/>
    <property type="match status" value="1"/>
</dbReference>
<comment type="subcellular location">
    <subcellularLocation>
        <location evidence="1">Membrane</location>
    </subcellularLocation>
</comment>
<evidence type="ECO:0000313" key="7">
    <source>
        <dbReference type="Proteomes" id="UP001204615"/>
    </source>
</evidence>
<dbReference type="Proteomes" id="UP001204615">
    <property type="component" value="Unassembled WGS sequence"/>
</dbReference>
<evidence type="ECO:0000256" key="3">
    <source>
        <dbReference type="ARBA" id="ARBA00023136"/>
    </source>
</evidence>
<feature type="domain" description="Outer membrane protein beta-barrel" evidence="5">
    <location>
        <begin position="645"/>
        <end position="849"/>
    </location>
</feature>
<keyword evidence="2" id="KW-0732">Signal</keyword>
<comment type="caution">
    <text evidence="6">The sequence shown here is derived from an EMBL/GenBank/DDBJ whole genome shotgun (WGS) entry which is preliminary data.</text>
</comment>
<dbReference type="InterPro" id="IPR018759">
    <property type="entry name" value="BBP2_2"/>
</dbReference>
<gene>
    <name evidence="6" type="ORF">NC595_17790</name>
</gene>